<keyword evidence="1" id="KW-0472">Membrane</keyword>
<feature type="transmembrane region" description="Helical" evidence="1">
    <location>
        <begin position="82"/>
        <end position="98"/>
    </location>
</feature>
<dbReference type="EMBL" id="JAUSQZ010000001">
    <property type="protein sequence ID" value="MDP9828966.1"/>
    <property type="molecule type" value="Genomic_DNA"/>
</dbReference>
<evidence type="ECO:0000256" key="1">
    <source>
        <dbReference type="SAM" id="Phobius"/>
    </source>
</evidence>
<reference evidence="2 3" key="1">
    <citation type="submission" date="2023-07" db="EMBL/GenBank/DDBJ databases">
        <title>Sequencing the genomes of 1000 actinobacteria strains.</title>
        <authorList>
            <person name="Klenk H.-P."/>
        </authorList>
    </citation>
    <scope>NUCLEOTIDE SEQUENCE [LARGE SCALE GENOMIC DNA]</scope>
    <source>
        <strain evidence="2 3">DSM 44388</strain>
    </source>
</reference>
<dbReference type="Proteomes" id="UP001235712">
    <property type="component" value="Unassembled WGS sequence"/>
</dbReference>
<keyword evidence="1" id="KW-1133">Transmembrane helix</keyword>
<keyword evidence="1" id="KW-0812">Transmembrane</keyword>
<sequence length="152" mass="17146">MPGWEWLALAAYGAAVALVVVLFRTRRQHAAHRRRLIRIGKPLRHRERRVALRAGLDAEVDRERLTELQIYAEGFRLQRSEAYLVMSVYLGASGGLVLDPGVWRGILVGLGAVTCAWLLLRAERDVRLGRAFLQRHPGSDVSRRPPEPPRAP</sequence>
<accession>A0ABT9P8E5</accession>
<organism evidence="2 3">
    <name type="scientific">Kineosporia succinea</name>
    <dbReference type="NCBI Taxonomy" id="84632"/>
    <lineage>
        <taxon>Bacteria</taxon>
        <taxon>Bacillati</taxon>
        <taxon>Actinomycetota</taxon>
        <taxon>Actinomycetes</taxon>
        <taxon>Kineosporiales</taxon>
        <taxon>Kineosporiaceae</taxon>
        <taxon>Kineosporia</taxon>
    </lineage>
</organism>
<protein>
    <submittedName>
        <fullName evidence="2">Uncharacterized protein</fullName>
    </submittedName>
</protein>
<dbReference type="RefSeq" id="WP_307246703.1">
    <property type="nucleotide sequence ID" value="NZ_JAUSQZ010000001.1"/>
</dbReference>
<feature type="transmembrane region" description="Helical" evidence="1">
    <location>
        <begin position="6"/>
        <end position="25"/>
    </location>
</feature>
<keyword evidence="3" id="KW-1185">Reference proteome</keyword>
<comment type="caution">
    <text evidence="2">The sequence shown here is derived from an EMBL/GenBank/DDBJ whole genome shotgun (WGS) entry which is preliminary data.</text>
</comment>
<proteinExistence type="predicted"/>
<feature type="transmembrane region" description="Helical" evidence="1">
    <location>
        <begin position="104"/>
        <end position="120"/>
    </location>
</feature>
<evidence type="ECO:0000313" key="2">
    <source>
        <dbReference type="EMBL" id="MDP9828966.1"/>
    </source>
</evidence>
<gene>
    <name evidence="2" type="ORF">J2S57_004715</name>
</gene>
<evidence type="ECO:0000313" key="3">
    <source>
        <dbReference type="Proteomes" id="UP001235712"/>
    </source>
</evidence>
<name>A0ABT9P8E5_9ACTN</name>